<dbReference type="Proteomes" id="UP000254794">
    <property type="component" value="Unassembled WGS sequence"/>
</dbReference>
<dbReference type="OrthoDB" id="5639440at2"/>
<proteinExistence type="predicted"/>
<organism evidence="1 2">
    <name type="scientific">Legionella busanensis</name>
    <dbReference type="NCBI Taxonomy" id="190655"/>
    <lineage>
        <taxon>Bacteria</taxon>
        <taxon>Pseudomonadati</taxon>
        <taxon>Pseudomonadota</taxon>
        <taxon>Gammaproteobacteria</taxon>
        <taxon>Legionellales</taxon>
        <taxon>Legionellaceae</taxon>
        <taxon>Legionella</taxon>
    </lineage>
</organism>
<accession>A0A378JUE1</accession>
<name>A0A378JUE1_9GAMM</name>
<gene>
    <name evidence="1" type="ORF">NCTC13316_01921</name>
</gene>
<protein>
    <submittedName>
        <fullName evidence="1">Uncharacterized protein</fullName>
    </submittedName>
</protein>
<reference evidence="1 2" key="1">
    <citation type="submission" date="2018-06" db="EMBL/GenBank/DDBJ databases">
        <authorList>
            <consortium name="Pathogen Informatics"/>
            <person name="Doyle S."/>
        </authorList>
    </citation>
    <scope>NUCLEOTIDE SEQUENCE [LARGE SCALE GENOMIC DNA]</scope>
    <source>
        <strain evidence="1 2">NCTC13316</strain>
    </source>
</reference>
<dbReference type="AlphaFoldDB" id="A0A378JUE1"/>
<evidence type="ECO:0000313" key="1">
    <source>
        <dbReference type="EMBL" id="STX51822.1"/>
    </source>
</evidence>
<sequence>MPNAHESKKIINDLNPSNFYNTYQQVVKDMVEQEQWTVEEKEAMQLLLERDRSPSTRERVSLDDASNKKIADLYFLILLNTLIRSKAQLPFKLPKEELTAWSDDYPRNKFVSNLETYKKKLNQSPLGQEIIKTAAEYAYLYENTSGKEVSEIKARSQSLTDSDENSIGVGDSLAFLWGVANGLMDGSMHYGSFYTPTSNAAALGYGLGFFATAVVELGSLASSLHM</sequence>
<keyword evidence="2" id="KW-1185">Reference proteome</keyword>
<dbReference type="RefSeq" id="WP_115331429.1">
    <property type="nucleotide sequence ID" value="NZ_CAAAHP010000002.1"/>
</dbReference>
<dbReference type="EMBL" id="UGOD01000001">
    <property type="protein sequence ID" value="STX51822.1"/>
    <property type="molecule type" value="Genomic_DNA"/>
</dbReference>
<evidence type="ECO:0000313" key="2">
    <source>
        <dbReference type="Proteomes" id="UP000254794"/>
    </source>
</evidence>